<accession>A0A8J7QA73</accession>
<dbReference type="InterPro" id="IPR037066">
    <property type="entry name" value="Plug_dom_sf"/>
</dbReference>
<dbReference type="InterPro" id="IPR000531">
    <property type="entry name" value="Beta-barrel_TonB"/>
</dbReference>
<organism evidence="10 11">
    <name type="scientific">Acanthopleuribacter pedis</name>
    <dbReference type="NCBI Taxonomy" id="442870"/>
    <lineage>
        <taxon>Bacteria</taxon>
        <taxon>Pseudomonadati</taxon>
        <taxon>Acidobacteriota</taxon>
        <taxon>Holophagae</taxon>
        <taxon>Acanthopleuribacterales</taxon>
        <taxon>Acanthopleuribacteraceae</taxon>
        <taxon>Acanthopleuribacter</taxon>
    </lineage>
</organism>
<evidence type="ECO:0000256" key="4">
    <source>
        <dbReference type="ARBA" id="ARBA00022692"/>
    </source>
</evidence>
<feature type="chain" id="PRO_5035163226" evidence="8">
    <location>
        <begin position="19"/>
        <end position="952"/>
    </location>
</feature>
<dbReference type="RefSeq" id="WP_207862763.1">
    <property type="nucleotide sequence ID" value="NZ_JAFREP010000043.1"/>
</dbReference>
<dbReference type="InterPro" id="IPR008969">
    <property type="entry name" value="CarboxyPept-like_regulatory"/>
</dbReference>
<keyword evidence="7" id="KW-0998">Cell outer membrane</keyword>
<keyword evidence="8" id="KW-0732">Signal</keyword>
<evidence type="ECO:0000256" key="7">
    <source>
        <dbReference type="ARBA" id="ARBA00023237"/>
    </source>
</evidence>
<evidence type="ECO:0000256" key="3">
    <source>
        <dbReference type="ARBA" id="ARBA00022452"/>
    </source>
</evidence>
<keyword evidence="11" id="KW-1185">Reference proteome</keyword>
<evidence type="ECO:0000313" key="10">
    <source>
        <dbReference type="EMBL" id="MBO1322792.1"/>
    </source>
</evidence>
<dbReference type="Pfam" id="PF13620">
    <property type="entry name" value="CarboxypepD_reg"/>
    <property type="match status" value="1"/>
</dbReference>
<dbReference type="InterPro" id="IPR036942">
    <property type="entry name" value="Beta-barrel_TonB_sf"/>
</dbReference>
<dbReference type="SUPFAM" id="SSF56935">
    <property type="entry name" value="Porins"/>
    <property type="match status" value="1"/>
</dbReference>
<dbReference type="GO" id="GO:0044718">
    <property type="term" value="P:siderophore transmembrane transport"/>
    <property type="evidence" value="ECO:0007669"/>
    <property type="project" value="TreeGrafter"/>
</dbReference>
<sequence length="952" mass="105456">MKIKAFFLAVLSCSLLFAQTNETGSISGIVIDSNGLPLKGVTVKCTQPDGSYPQAAFTNDIGMYRILFLQPGEWELTFTAENKPTKKVTGVFVSATQTEIVDMLLESSNVNQTLTVTAARELIQRATTETNFQLDIEEIKALPVSRTANDLLAFVPGADTRGVFGGSGDQANSYTLDGVSVTSTGFGGSFLLPNVNWIKEFQVKGLGAGAEYGNFQGGLVNIVTKSGSNTFSGDVHAIFESESWNSSNLVPGQTGSETDTFQEFNADVSGALVRDKLYYFFSIEQQRRDINVVNLLAPNSDTEINFYDTQIESQETKLYSKLTWQVGQFDTVNFVLSLDDLETDNRGFSNLTTPNAAFNQTSPALIYNLSWNHIFGNSNFLELKFTGYDAEDDRDPINGDRPAAIEIGGSGFRGFNSTFRVNRELKNNSVRGVYNAFFNVGSSTHTLKIGAESIVGSFLNESTRNGGFTWRPLLEDFQTGEAFTNRVEDLNTWVALLSEWGGDTRLDAETTTTALFIQDEVKLGDRLDISVGLRFNSWDGEITPGFNGGGAFETLSDSAVAPRFGLTYDLSGDNTLVARAHYGRYYQGMFASQYQRTAGANLNRDNVIEFFQWIGTQLPDLNTVITLENRDQFFTPFGTRDNTPTTGRIENYEQAYTDQLVIALEKQFLERWKVGFNYIDRENKNILVLADKNINSNYVRYDNVTVSQVTRDQNDQEVSRTTVTQLPSLFVPVAEGFNQDLVLTSDNNAFREVEQIHLTLDGSGDGWSMQASIVNSDIVGNFYSVSGEEEVQGISVDPFVNPNEAINGTGNLPGYSEWEYKLRFIAELPWNFRVSGFYRMRSGEYHAQVYTVNPANTFTADGVDLDASLIGGLTGQPILLEQRGSQQLDNVSTLDFRLEYLVDLGGGRLSLAADAFNLFNEDEITLLNDNLTGDSFSRQAPRSIQFKATYSW</sequence>
<dbReference type="GO" id="GO:0009279">
    <property type="term" value="C:cell outer membrane"/>
    <property type="evidence" value="ECO:0007669"/>
    <property type="project" value="UniProtKB-SubCell"/>
</dbReference>
<evidence type="ECO:0000256" key="6">
    <source>
        <dbReference type="ARBA" id="ARBA00023136"/>
    </source>
</evidence>
<keyword evidence="3" id="KW-1134">Transmembrane beta strand</keyword>
<keyword evidence="5" id="KW-0798">TonB box</keyword>
<evidence type="ECO:0000256" key="2">
    <source>
        <dbReference type="ARBA" id="ARBA00022448"/>
    </source>
</evidence>
<dbReference type="PANTHER" id="PTHR30069">
    <property type="entry name" value="TONB-DEPENDENT OUTER MEMBRANE RECEPTOR"/>
    <property type="match status" value="1"/>
</dbReference>
<dbReference type="Gene3D" id="2.170.130.10">
    <property type="entry name" value="TonB-dependent receptor, plug domain"/>
    <property type="match status" value="1"/>
</dbReference>
<evidence type="ECO:0000259" key="9">
    <source>
        <dbReference type="Pfam" id="PF00593"/>
    </source>
</evidence>
<dbReference type="Gene3D" id="2.40.170.20">
    <property type="entry name" value="TonB-dependent receptor, beta-barrel domain"/>
    <property type="match status" value="1"/>
</dbReference>
<dbReference type="Pfam" id="PF00593">
    <property type="entry name" value="TonB_dep_Rec_b-barrel"/>
    <property type="match status" value="1"/>
</dbReference>
<dbReference type="GO" id="GO:0015344">
    <property type="term" value="F:siderophore uptake transmembrane transporter activity"/>
    <property type="evidence" value="ECO:0007669"/>
    <property type="project" value="TreeGrafter"/>
</dbReference>
<dbReference type="EMBL" id="JAFREP010000043">
    <property type="protein sequence ID" value="MBO1322792.1"/>
    <property type="molecule type" value="Genomic_DNA"/>
</dbReference>
<dbReference type="InterPro" id="IPR039426">
    <property type="entry name" value="TonB-dep_rcpt-like"/>
</dbReference>
<comment type="caution">
    <text evidence="10">The sequence shown here is derived from an EMBL/GenBank/DDBJ whole genome shotgun (WGS) entry which is preliminary data.</text>
</comment>
<keyword evidence="10" id="KW-0675">Receptor</keyword>
<keyword evidence="6" id="KW-0472">Membrane</keyword>
<dbReference type="PANTHER" id="PTHR30069:SF46">
    <property type="entry name" value="OAR PROTEIN"/>
    <property type="match status" value="1"/>
</dbReference>
<comment type="subcellular location">
    <subcellularLocation>
        <location evidence="1">Cell outer membrane</location>
        <topology evidence="1">Multi-pass membrane protein</topology>
    </subcellularLocation>
</comment>
<dbReference type="AlphaFoldDB" id="A0A8J7QA73"/>
<reference evidence="10" key="1">
    <citation type="submission" date="2021-03" db="EMBL/GenBank/DDBJ databases">
        <authorList>
            <person name="Wang G."/>
        </authorList>
    </citation>
    <scope>NUCLEOTIDE SEQUENCE</scope>
    <source>
        <strain evidence="10">KCTC 12899</strain>
    </source>
</reference>
<evidence type="ECO:0000256" key="8">
    <source>
        <dbReference type="SAM" id="SignalP"/>
    </source>
</evidence>
<dbReference type="SUPFAM" id="SSF49464">
    <property type="entry name" value="Carboxypeptidase regulatory domain-like"/>
    <property type="match status" value="1"/>
</dbReference>
<gene>
    <name evidence="10" type="ORF">J3U88_30270</name>
</gene>
<protein>
    <submittedName>
        <fullName evidence="10">TonB-dependent receptor</fullName>
    </submittedName>
</protein>
<dbReference type="Gene3D" id="2.60.40.1120">
    <property type="entry name" value="Carboxypeptidase-like, regulatory domain"/>
    <property type="match status" value="1"/>
</dbReference>
<evidence type="ECO:0000256" key="1">
    <source>
        <dbReference type="ARBA" id="ARBA00004571"/>
    </source>
</evidence>
<keyword evidence="4" id="KW-0812">Transmembrane</keyword>
<feature type="signal peptide" evidence="8">
    <location>
        <begin position="1"/>
        <end position="18"/>
    </location>
</feature>
<proteinExistence type="predicted"/>
<keyword evidence="2" id="KW-0813">Transport</keyword>
<evidence type="ECO:0000256" key="5">
    <source>
        <dbReference type="ARBA" id="ARBA00023077"/>
    </source>
</evidence>
<evidence type="ECO:0000313" key="11">
    <source>
        <dbReference type="Proteomes" id="UP000664417"/>
    </source>
</evidence>
<name>A0A8J7QA73_9BACT</name>
<feature type="domain" description="TonB-dependent receptor-like beta-barrel" evidence="9">
    <location>
        <begin position="346"/>
        <end position="918"/>
    </location>
</feature>
<dbReference type="Proteomes" id="UP000664417">
    <property type="component" value="Unassembled WGS sequence"/>
</dbReference>